<accession>A0A552UF47</accession>
<feature type="signal peptide" evidence="1">
    <location>
        <begin position="1"/>
        <end position="21"/>
    </location>
</feature>
<feature type="chain" id="PRO_5021872369" evidence="1">
    <location>
        <begin position="22"/>
        <end position="188"/>
    </location>
</feature>
<dbReference type="OrthoDB" id="7594964at2"/>
<evidence type="ECO:0000313" key="2">
    <source>
        <dbReference type="EMBL" id="TRW16845.1"/>
    </source>
</evidence>
<keyword evidence="1" id="KW-0732">Signal</keyword>
<comment type="caution">
    <text evidence="2">The sequence shown here is derived from an EMBL/GenBank/DDBJ whole genome shotgun (WGS) entry which is preliminary data.</text>
</comment>
<organism evidence="2 3">
    <name type="scientific">Glacieibacterium frigidum</name>
    <dbReference type="NCBI Taxonomy" id="2593303"/>
    <lineage>
        <taxon>Bacteria</taxon>
        <taxon>Pseudomonadati</taxon>
        <taxon>Pseudomonadota</taxon>
        <taxon>Alphaproteobacteria</taxon>
        <taxon>Sphingomonadales</taxon>
        <taxon>Sphingosinicellaceae</taxon>
        <taxon>Glacieibacterium</taxon>
    </lineage>
</organism>
<dbReference type="RefSeq" id="WP_143554389.1">
    <property type="nucleotide sequence ID" value="NZ_VJWA01000001.1"/>
</dbReference>
<gene>
    <name evidence="2" type="ORF">FMM06_01150</name>
</gene>
<name>A0A552UF47_9SPHN</name>
<evidence type="ECO:0000313" key="3">
    <source>
        <dbReference type="Proteomes" id="UP000317894"/>
    </source>
</evidence>
<sequence>MIRFVIAAALGAAALTLPALAQDTGTATAPDGTRAFGIEPYFGVGGAYQDFDNKRNGGEFNQQGSARAPAVDAFVGVDIPLGPLVVGVEGQGSRGFQDIKWEYGAMGRIGFRAGESGLIFARAGYRWIEGKRGFGDDKNEIYGVGVEVGPKTIGLGGLTGNSGVRLRLAADTYDLKSIRPSAALVFHF</sequence>
<keyword evidence="3" id="KW-1185">Reference proteome</keyword>
<dbReference type="Proteomes" id="UP000317894">
    <property type="component" value="Unassembled WGS sequence"/>
</dbReference>
<proteinExistence type="predicted"/>
<dbReference type="EMBL" id="VJWA01000001">
    <property type="protein sequence ID" value="TRW16845.1"/>
    <property type="molecule type" value="Genomic_DNA"/>
</dbReference>
<dbReference type="AlphaFoldDB" id="A0A552UF47"/>
<protein>
    <submittedName>
        <fullName evidence="2">Opacity protein</fullName>
    </submittedName>
</protein>
<evidence type="ECO:0000256" key="1">
    <source>
        <dbReference type="SAM" id="SignalP"/>
    </source>
</evidence>
<reference evidence="2 3" key="1">
    <citation type="submission" date="2019-07" db="EMBL/GenBank/DDBJ databases">
        <title>Novel species isolated from glacier.</title>
        <authorList>
            <person name="Liu Q."/>
            <person name="Xin Y.-H."/>
        </authorList>
    </citation>
    <scope>NUCLEOTIDE SEQUENCE [LARGE SCALE GENOMIC DNA]</scope>
    <source>
        <strain evidence="2 3">LB1R16</strain>
    </source>
</reference>